<dbReference type="InterPro" id="IPR001965">
    <property type="entry name" value="Znf_PHD"/>
</dbReference>
<dbReference type="Pfam" id="PF03107">
    <property type="entry name" value="C1_2"/>
    <property type="match status" value="3"/>
</dbReference>
<evidence type="ECO:0000256" key="5">
    <source>
        <dbReference type="SAM" id="MobiDB-lite"/>
    </source>
</evidence>
<keyword evidence="3" id="KW-0863">Zinc-finger</keyword>
<evidence type="ECO:0000256" key="2">
    <source>
        <dbReference type="ARBA" id="ARBA00022737"/>
    </source>
</evidence>
<keyword evidence="7" id="KW-1185">Reference proteome</keyword>
<keyword evidence="2" id="KW-0677">Repeat</keyword>
<evidence type="ECO:0000256" key="1">
    <source>
        <dbReference type="ARBA" id="ARBA00022723"/>
    </source>
</evidence>
<evidence type="ECO:0000259" key="6">
    <source>
        <dbReference type="SMART" id="SM00249"/>
    </source>
</evidence>
<accession>A0A6P5Z5M1</accession>
<dbReference type="InterPro" id="IPR053192">
    <property type="entry name" value="Vacuole_Formation_Reg"/>
</dbReference>
<dbReference type="GeneID" id="111297392"/>
<name>A0A6P5Z5M1_DURZI</name>
<feature type="compositionally biased region" description="Acidic residues" evidence="5">
    <location>
        <begin position="302"/>
        <end position="330"/>
    </location>
</feature>
<gene>
    <name evidence="8" type="primary">LOC111297392</name>
</gene>
<evidence type="ECO:0000313" key="7">
    <source>
        <dbReference type="Proteomes" id="UP000515121"/>
    </source>
</evidence>
<feature type="region of interest" description="Disordered" evidence="5">
    <location>
        <begin position="298"/>
        <end position="366"/>
    </location>
</feature>
<feature type="domain" description="Zinc finger PHD-type" evidence="6">
    <location>
        <begin position="138"/>
        <end position="206"/>
    </location>
</feature>
<dbReference type="InterPro" id="IPR004146">
    <property type="entry name" value="DC1"/>
</dbReference>
<evidence type="ECO:0000313" key="8">
    <source>
        <dbReference type="RefSeq" id="XP_022747880.1"/>
    </source>
</evidence>
<dbReference type="InterPro" id="IPR046349">
    <property type="entry name" value="C1-like_sf"/>
</dbReference>
<organism evidence="7 8">
    <name type="scientific">Durio zibethinus</name>
    <name type="common">Durian</name>
    <dbReference type="NCBI Taxonomy" id="66656"/>
    <lineage>
        <taxon>Eukaryota</taxon>
        <taxon>Viridiplantae</taxon>
        <taxon>Streptophyta</taxon>
        <taxon>Embryophyta</taxon>
        <taxon>Tracheophyta</taxon>
        <taxon>Spermatophyta</taxon>
        <taxon>Magnoliopsida</taxon>
        <taxon>eudicotyledons</taxon>
        <taxon>Gunneridae</taxon>
        <taxon>Pentapetalae</taxon>
        <taxon>rosids</taxon>
        <taxon>malvids</taxon>
        <taxon>Malvales</taxon>
        <taxon>Malvaceae</taxon>
        <taxon>Helicteroideae</taxon>
        <taxon>Durio</taxon>
    </lineage>
</organism>
<dbReference type="GO" id="GO:0008270">
    <property type="term" value="F:zinc ion binding"/>
    <property type="evidence" value="ECO:0007669"/>
    <property type="project" value="UniProtKB-KW"/>
</dbReference>
<feature type="compositionally biased region" description="Basic residues" evidence="5">
    <location>
        <begin position="334"/>
        <end position="366"/>
    </location>
</feature>
<reference evidence="8" key="1">
    <citation type="submission" date="2025-08" db="UniProtKB">
        <authorList>
            <consortium name="RefSeq"/>
        </authorList>
    </citation>
    <scope>IDENTIFICATION</scope>
    <source>
        <tissue evidence="8">Fruit stalk</tissue>
    </source>
</reference>
<protein>
    <submittedName>
        <fullName evidence="8">Uncharacterized protein LOC111297392</fullName>
    </submittedName>
</protein>
<dbReference type="OrthoDB" id="1884766at2759"/>
<dbReference type="PANTHER" id="PTHR32410">
    <property type="entry name" value="CYSTEINE/HISTIDINE-RICH C1 DOMAIN FAMILY PROTEIN"/>
    <property type="match status" value="1"/>
</dbReference>
<evidence type="ECO:0000256" key="3">
    <source>
        <dbReference type="ARBA" id="ARBA00022771"/>
    </source>
</evidence>
<keyword evidence="4" id="KW-0862">Zinc</keyword>
<dbReference type="Proteomes" id="UP000515121">
    <property type="component" value="Unplaced"/>
</dbReference>
<dbReference type="SMART" id="SM00249">
    <property type="entry name" value="PHD"/>
    <property type="match status" value="2"/>
</dbReference>
<dbReference type="AlphaFoldDB" id="A0A6P5Z5M1"/>
<proteinExistence type="predicted"/>
<feature type="domain" description="Zinc finger PHD-type" evidence="6">
    <location>
        <begin position="30"/>
        <end position="90"/>
    </location>
</feature>
<dbReference type="Gene3D" id="3.30.60.20">
    <property type="match status" value="1"/>
</dbReference>
<dbReference type="KEGG" id="dzi:111297392"/>
<dbReference type="PANTHER" id="PTHR32410:SF203">
    <property type="entry name" value="CYSTEINE_HISTIDINE-RICH C1 DOMAIN FAMILY PROTEIN"/>
    <property type="match status" value="1"/>
</dbReference>
<dbReference type="RefSeq" id="XP_022747880.1">
    <property type="nucleotide sequence ID" value="XM_022892145.1"/>
</dbReference>
<dbReference type="SUPFAM" id="SSF57889">
    <property type="entry name" value="Cysteine-rich domain"/>
    <property type="match status" value="2"/>
</dbReference>
<evidence type="ECO:0000256" key="4">
    <source>
        <dbReference type="ARBA" id="ARBA00022833"/>
    </source>
</evidence>
<sequence length="366" mass="43302">MGNSQPKKGSLSHEHTLFHHYVENRSTNEQCDVCNEEIYGVVYACEVCEFTRHASCAQKRMPLEITHPSHSMHELQLQDESSDFLCERCFSCVSSNNDQSLKEMKVRYLKAGLQPTLKHKCHEHDLTYFSRSTEECFNCHACGHDCNAKKNKEGAFYRCVQCNFNIHFRCLPAPPVGKHRYHRHFLILHHGVIEDDSGEYYCDVCEEERNPKHHIYYCKKCTYIAHVECVLKEVSDSQVRKMMDLVKRVQRSNGKLPELKETWDNNIDRNQLFEMQSIQFLLKDLELEEKEKKKEKVKYFEKDEDAESSTCSDDDDDEKSDEEGSEAEEEERVKKKMKTRKRVKKKRRKTVKKRRTTKRKRAKKRS</sequence>
<keyword evidence="1" id="KW-0479">Metal-binding</keyword>